<dbReference type="OrthoDB" id="2455856at2"/>
<evidence type="ECO:0008006" key="4">
    <source>
        <dbReference type="Google" id="ProtNLM"/>
    </source>
</evidence>
<reference evidence="2 3" key="1">
    <citation type="journal article" date="2016" name="Int. J. Syst. Evol. Microbiol.">
        <title>Oceanobacillus halophilus sp. nov., a novel moderately halophilic bacterium from a hypersaline lake.</title>
        <authorList>
            <person name="Amoozegar M.A."/>
            <person name="Bagheri M."/>
            <person name="Makhdoumi A."/>
            <person name="Nikou M.M."/>
            <person name="Fazeli S.A.S."/>
            <person name="Schumann P."/>
            <person name="Sproer C."/>
            <person name="Sanchez-Porro C."/>
            <person name="Ventosa A."/>
        </authorList>
    </citation>
    <scope>NUCLEOTIDE SEQUENCE [LARGE SCALE GENOMIC DNA]</scope>
    <source>
        <strain evidence="2 3">DSM 23996</strain>
    </source>
</reference>
<name>A0A494ZZV9_9BACI</name>
<evidence type="ECO:0000313" key="2">
    <source>
        <dbReference type="EMBL" id="RKQ32281.1"/>
    </source>
</evidence>
<feature type="transmembrane region" description="Helical" evidence="1">
    <location>
        <begin position="82"/>
        <end position="104"/>
    </location>
</feature>
<comment type="caution">
    <text evidence="2">The sequence shown here is derived from an EMBL/GenBank/DDBJ whole genome shotgun (WGS) entry which is preliminary data.</text>
</comment>
<feature type="transmembrane region" description="Helical" evidence="1">
    <location>
        <begin position="191"/>
        <end position="214"/>
    </location>
</feature>
<organism evidence="2 3">
    <name type="scientific">Oceanobacillus halophilus</name>
    <dbReference type="NCBI Taxonomy" id="930130"/>
    <lineage>
        <taxon>Bacteria</taxon>
        <taxon>Bacillati</taxon>
        <taxon>Bacillota</taxon>
        <taxon>Bacilli</taxon>
        <taxon>Bacillales</taxon>
        <taxon>Bacillaceae</taxon>
        <taxon>Oceanobacillus</taxon>
    </lineage>
</organism>
<evidence type="ECO:0000313" key="3">
    <source>
        <dbReference type="Proteomes" id="UP000269301"/>
    </source>
</evidence>
<sequence>MTYYTNPISFFRAADDHIHRIIKAEQIVNLWRVCFFLVIFSMLIYGWTAYLGVGSNLISEQAVTLSNIDYEVSKFWFIIGRFLWGLIFALFILFIPSLLYYLLTDIPYQKLLIMQQIVLVVLLVERLIWVPMALLIGLDWYVSPLSFGVIASYLTDTSWIIYFFGTISLFQIWVIWFQAKYLISLSQSKKYVVWLNVILLHIVSWCLVTVIAFADSYLINGWFN</sequence>
<dbReference type="Proteomes" id="UP000269301">
    <property type="component" value="Unassembled WGS sequence"/>
</dbReference>
<protein>
    <recommendedName>
        <fullName evidence="4">Yip1 domain-containing protein</fullName>
    </recommendedName>
</protein>
<dbReference type="EMBL" id="RBZP01000011">
    <property type="protein sequence ID" value="RKQ32281.1"/>
    <property type="molecule type" value="Genomic_DNA"/>
</dbReference>
<feature type="transmembrane region" description="Helical" evidence="1">
    <location>
        <begin position="30"/>
        <end position="50"/>
    </location>
</feature>
<feature type="transmembrane region" description="Helical" evidence="1">
    <location>
        <begin position="158"/>
        <end position="179"/>
    </location>
</feature>
<keyword evidence="1" id="KW-1133">Transmembrane helix</keyword>
<accession>A0A494ZZV9</accession>
<feature type="transmembrane region" description="Helical" evidence="1">
    <location>
        <begin position="116"/>
        <end position="138"/>
    </location>
</feature>
<dbReference type="AlphaFoldDB" id="A0A494ZZV9"/>
<gene>
    <name evidence="2" type="ORF">D8M06_12925</name>
</gene>
<keyword evidence="1" id="KW-0812">Transmembrane</keyword>
<keyword evidence="3" id="KW-1185">Reference proteome</keyword>
<proteinExistence type="predicted"/>
<evidence type="ECO:0000256" key="1">
    <source>
        <dbReference type="SAM" id="Phobius"/>
    </source>
</evidence>
<keyword evidence="1" id="KW-0472">Membrane</keyword>
<dbReference type="RefSeq" id="WP_121204826.1">
    <property type="nucleotide sequence ID" value="NZ_RBZP01000011.1"/>
</dbReference>